<evidence type="ECO:0000256" key="2">
    <source>
        <dbReference type="ARBA" id="ARBA00011738"/>
    </source>
</evidence>
<evidence type="ECO:0000256" key="1">
    <source>
        <dbReference type="ARBA" id="ARBA00004777"/>
    </source>
</evidence>
<dbReference type="Proteomes" id="UP000228886">
    <property type="component" value="Unassembled WGS sequence"/>
</dbReference>
<evidence type="ECO:0000259" key="12">
    <source>
        <dbReference type="Pfam" id="PF00763"/>
    </source>
</evidence>
<keyword evidence="11" id="KW-0028">Amino-acid biosynthesis</keyword>
<dbReference type="GO" id="GO:0004488">
    <property type="term" value="F:methylenetetrahydrofolate dehydrogenase (NADP+) activity"/>
    <property type="evidence" value="ECO:0007669"/>
    <property type="project" value="UniProtKB-UniRule"/>
</dbReference>
<dbReference type="InterPro" id="IPR000672">
    <property type="entry name" value="THF_DH/CycHdrlase"/>
</dbReference>
<feature type="domain" description="Tetrahydrofolate dehydrogenase/cyclohydrolase catalytic" evidence="12">
    <location>
        <begin position="6"/>
        <end position="120"/>
    </location>
</feature>
<evidence type="ECO:0000256" key="11">
    <source>
        <dbReference type="HAMAP-Rule" id="MF_01576"/>
    </source>
</evidence>
<name>A0A2M7E9V2_9BACT</name>
<dbReference type="EC" id="3.5.4.9" evidence="11"/>
<evidence type="ECO:0000313" key="14">
    <source>
        <dbReference type="EMBL" id="PIV64513.1"/>
    </source>
</evidence>
<dbReference type="InterPro" id="IPR036291">
    <property type="entry name" value="NAD(P)-bd_dom_sf"/>
</dbReference>
<comment type="pathway">
    <text evidence="1 11">One-carbon metabolism; tetrahydrofolate interconversion.</text>
</comment>
<dbReference type="Gene3D" id="3.40.50.10860">
    <property type="entry name" value="Leucine Dehydrogenase, chain A, domain 1"/>
    <property type="match status" value="1"/>
</dbReference>
<sequence>MDAKILDGKRIAEEIKEGLKKEIESLKEKGISPKLVAVQVGENPASAVYTRAQQKNCEKLEIKYELHTLEQNSSQKEVTEHIQQLNRNGEVTGVILQLPLPQGIDTIEVQSSISPDKDVEGVNPANMGWVLYGKPKLIPCTAAAIIKLIETTGVNLYGKEVVMVGHSDIVGKPTALLLLNKFATISVCHIATGERGNLPEYVKKAEILIVAVGKANLVKGDWIREGAVVIDVGINRVEGKILGDVEFEKAKERASWITPVPGGVGPITTAMLLKNTVDAAQLQNLPKKI</sequence>
<comment type="catalytic activity">
    <reaction evidence="11">
        <text>(6R)-5,10-methenyltetrahydrofolate + H2O = (6R)-10-formyltetrahydrofolate + H(+)</text>
        <dbReference type="Rhea" id="RHEA:23700"/>
        <dbReference type="ChEBI" id="CHEBI:15377"/>
        <dbReference type="ChEBI" id="CHEBI:15378"/>
        <dbReference type="ChEBI" id="CHEBI:57455"/>
        <dbReference type="ChEBI" id="CHEBI:195366"/>
        <dbReference type="EC" id="3.5.4.9"/>
    </reaction>
</comment>
<evidence type="ECO:0000256" key="5">
    <source>
        <dbReference type="ARBA" id="ARBA00022801"/>
    </source>
</evidence>
<dbReference type="FunFam" id="3.40.50.720:FF:000006">
    <property type="entry name" value="Bifunctional protein FolD"/>
    <property type="match status" value="1"/>
</dbReference>
<keyword evidence="7 11" id="KW-0560">Oxidoreductase</keyword>
<comment type="function">
    <text evidence="11">Catalyzes the oxidation of 5,10-methylenetetrahydrofolate to 5,10-methenyltetrahydrofolate and then the hydrolysis of 5,10-methenyltetrahydrofolate to 10-formyltetrahydrofolate.</text>
</comment>
<accession>A0A2M7E9V2</accession>
<dbReference type="GO" id="GO:0005829">
    <property type="term" value="C:cytosol"/>
    <property type="evidence" value="ECO:0007669"/>
    <property type="project" value="TreeGrafter"/>
</dbReference>
<proteinExistence type="inferred from homology"/>
<keyword evidence="10 11" id="KW-0511">Multifunctional enzyme</keyword>
<dbReference type="GO" id="GO:0004477">
    <property type="term" value="F:methenyltetrahydrofolate cyclohydrolase activity"/>
    <property type="evidence" value="ECO:0007669"/>
    <property type="project" value="UniProtKB-UniRule"/>
</dbReference>
<evidence type="ECO:0000256" key="7">
    <source>
        <dbReference type="ARBA" id="ARBA00023002"/>
    </source>
</evidence>
<dbReference type="InterPro" id="IPR020631">
    <property type="entry name" value="THF_DH/CycHdrlase_NAD-bd_dom"/>
</dbReference>
<comment type="catalytic activity">
    <reaction evidence="11">
        <text>(6R)-5,10-methylene-5,6,7,8-tetrahydrofolate + NADP(+) = (6R)-5,10-methenyltetrahydrofolate + NADPH</text>
        <dbReference type="Rhea" id="RHEA:22812"/>
        <dbReference type="ChEBI" id="CHEBI:15636"/>
        <dbReference type="ChEBI" id="CHEBI:57455"/>
        <dbReference type="ChEBI" id="CHEBI:57783"/>
        <dbReference type="ChEBI" id="CHEBI:58349"/>
        <dbReference type="EC" id="1.5.1.5"/>
    </reaction>
</comment>
<comment type="subunit">
    <text evidence="2 11">Homodimer.</text>
</comment>
<dbReference type="GO" id="GO:0009086">
    <property type="term" value="P:methionine biosynthetic process"/>
    <property type="evidence" value="ECO:0007669"/>
    <property type="project" value="UniProtKB-KW"/>
</dbReference>
<keyword evidence="3 11" id="KW-0554">One-carbon metabolism</keyword>
<dbReference type="AlphaFoldDB" id="A0A2M7E9V2"/>
<evidence type="ECO:0000256" key="6">
    <source>
        <dbReference type="ARBA" id="ARBA00022857"/>
    </source>
</evidence>
<keyword evidence="6 11" id="KW-0521">NADP</keyword>
<dbReference type="SUPFAM" id="SSF53223">
    <property type="entry name" value="Aminoacid dehydrogenase-like, N-terminal domain"/>
    <property type="match status" value="1"/>
</dbReference>
<dbReference type="GO" id="GO:0035999">
    <property type="term" value="P:tetrahydrofolate interconversion"/>
    <property type="evidence" value="ECO:0007669"/>
    <property type="project" value="UniProtKB-UniRule"/>
</dbReference>
<dbReference type="GO" id="GO:0000105">
    <property type="term" value="P:L-histidine biosynthetic process"/>
    <property type="evidence" value="ECO:0007669"/>
    <property type="project" value="UniProtKB-KW"/>
</dbReference>
<feature type="binding site" evidence="11">
    <location>
        <position position="234"/>
    </location>
    <ligand>
        <name>NADP(+)</name>
        <dbReference type="ChEBI" id="CHEBI:58349"/>
    </ligand>
</feature>
<evidence type="ECO:0000256" key="9">
    <source>
        <dbReference type="ARBA" id="ARBA00023167"/>
    </source>
</evidence>
<protein>
    <recommendedName>
        <fullName evidence="11">Bifunctional protein FolD</fullName>
    </recommendedName>
    <domain>
        <recommendedName>
            <fullName evidence="11">Methylenetetrahydrofolate dehydrogenase</fullName>
            <ecNumber evidence="11">1.5.1.5</ecNumber>
        </recommendedName>
    </domain>
    <domain>
        <recommendedName>
            <fullName evidence="11">Methenyltetrahydrofolate cyclohydrolase</fullName>
            <ecNumber evidence="11">3.5.4.9</ecNumber>
        </recommendedName>
    </domain>
</protein>
<dbReference type="GO" id="GO:0006164">
    <property type="term" value="P:purine nucleotide biosynthetic process"/>
    <property type="evidence" value="ECO:0007669"/>
    <property type="project" value="UniProtKB-KW"/>
</dbReference>
<keyword evidence="8 11" id="KW-0368">Histidine biosynthesis</keyword>
<dbReference type="Pfam" id="PF02882">
    <property type="entry name" value="THF_DHG_CYH_C"/>
    <property type="match status" value="1"/>
</dbReference>
<dbReference type="InterPro" id="IPR046346">
    <property type="entry name" value="Aminoacid_DH-like_N_sf"/>
</dbReference>
<dbReference type="UniPathway" id="UPA00193"/>
<evidence type="ECO:0000313" key="15">
    <source>
        <dbReference type="Proteomes" id="UP000228886"/>
    </source>
</evidence>
<dbReference type="PANTHER" id="PTHR48099:SF5">
    <property type="entry name" value="C-1-TETRAHYDROFOLATE SYNTHASE, CYTOPLASMIC"/>
    <property type="match status" value="1"/>
</dbReference>
<dbReference type="EC" id="1.5.1.5" evidence="11"/>
<dbReference type="SUPFAM" id="SSF51735">
    <property type="entry name" value="NAD(P)-binding Rossmann-fold domains"/>
    <property type="match status" value="1"/>
</dbReference>
<dbReference type="FunFam" id="3.40.50.10860:FF:000005">
    <property type="entry name" value="C-1-tetrahydrofolate synthase, cytoplasmic, putative"/>
    <property type="match status" value="1"/>
</dbReference>
<dbReference type="PRINTS" id="PR00085">
    <property type="entry name" value="THFDHDRGNASE"/>
</dbReference>
<gene>
    <name evidence="11" type="primary">folD</name>
    <name evidence="14" type="ORF">COS11_01785</name>
</gene>
<evidence type="ECO:0000256" key="3">
    <source>
        <dbReference type="ARBA" id="ARBA00022563"/>
    </source>
</evidence>
<keyword evidence="4 11" id="KW-0658">Purine biosynthesis</keyword>
<feature type="binding site" evidence="11">
    <location>
        <position position="190"/>
    </location>
    <ligand>
        <name>NADP(+)</name>
        <dbReference type="ChEBI" id="CHEBI:58349"/>
    </ligand>
</feature>
<dbReference type="HAMAP" id="MF_01576">
    <property type="entry name" value="THF_DHG_CYH"/>
    <property type="match status" value="1"/>
</dbReference>
<reference evidence="15" key="1">
    <citation type="submission" date="2017-09" db="EMBL/GenBank/DDBJ databases">
        <title>Depth-based differentiation of microbial function through sediment-hosted aquifers and enrichment of novel symbionts in the deep terrestrial subsurface.</title>
        <authorList>
            <person name="Probst A.J."/>
            <person name="Ladd B."/>
            <person name="Jarett J.K."/>
            <person name="Geller-Mcgrath D.E."/>
            <person name="Sieber C.M.K."/>
            <person name="Emerson J.B."/>
            <person name="Anantharaman K."/>
            <person name="Thomas B.C."/>
            <person name="Malmstrom R."/>
            <person name="Stieglmeier M."/>
            <person name="Klingl A."/>
            <person name="Woyke T."/>
            <person name="Ryan C.M."/>
            <person name="Banfield J.F."/>
        </authorList>
    </citation>
    <scope>NUCLEOTIDE SEQUENCE [LARGE SCALE GENOMIC DNA]</scope>
</reference>
<dbReference type="Gene3D" id="3.40.50.720">
    <property type="entry name" value="NAD(P)-binding Rossmann-like Domain"/>
    <property type="match status" value="1"/>
</dbReference>
<feature type="domain" description="Tetrahydrofolate dehydrogenase/cyclohydrolase NAD(P)-binding" evidence="13">
    <location>
        <begin position="139"/>
        <end position="283"/>
    </location>
</feature>
<dbReference type="Pfam" id="PF00763">
    <property type="entry name" value="THF_DHG_CYH"/>
    <property type="match status" value="1"/>
</dbReference>
<evidence type="ECO:0000256" key="4">
    <source>
        <dbReference type="ARBA" id="ARBA00022755"/>
    </source>
</evidence>
<keyword evidence="9 11" id="KW-0486">Methionine biosynthesis</keyword>
<evidence type="ECO:0000259" key="13">
    <source>
        <dbReference type="Pfam" id="PF02882"/>
    </source>
</evidence>
<dbReference type="PANTHER" id="PTHR48099">
    <property type="entry name" value="C-1-TETRAHYDROFOLATE SYNTHASE, CYTOPLASMIC-RELATED"/>
    <property type="match status" value="1"/>
</dbReference>
<evidence type="ECO:0000256" key="8">
    <source>
        <dbReference type="ARBA" id="ARBA00023102"/>
    </source>
</evidence>
<comment type="caution">
    <text evidence="14">The sequence shown here is derived from an EMBL/GenBank/DDBJ whole genome shotgun (WGS) entry which is preliminary data.</text>
</comment>
<dbReference type="EMBL" id="PETL01000091">
    <property type="protein sequence ID" value="PIV64513.1"/>
    <property type="molecule type" value="Genomic_DNA"/>
</dbReference>
<evidence type="ECO:0000256" key="10">
    <source>
        <dbReference type="ARBA" id="ARBA00023268"/>
    </source>
</evidence>
<dbReference type="InterPro" id="IPR020630">
    <property type="entry name" value="THF_DH/CycHdrlase_cat_dom"/>
</dbReference>
<keyword evidence="5 11" id="KW-0378">Hydrolase</keyword>
<feature type="binding site" evidence="11">
    <location>
        <begin position="165"/>
        <end position="167"/>
    </location>
    <ligand>
        <name>NADP(+)</name>
        <dbReference type="ChEBI" id="CHEBI:58349"/>
    </ligand>
</feature>
<comment type="similarity">
    <text evidence="11">Belongs to the tetrahydrofolate dehydrogenase/cyclohydrolase family.</text>
</comment>
<dbReference type="CDD" id="cd01080">
    <property type="entry name" value="NAD_bind_m-THF_DH_Cyclohyd"/>
    <property type="match status" value="1"/>
</dbReference>
<organism evidence="14 15">
    <name type="scientific">bacterium (Candidatus Ratteibacteria) CG01_land_8_20_14_3_00_40_19</name>
    <dbReference type="NCBI Taxonomy" id="2014290"/>
    <lineage>
        <taxon>Bacteria</taxon>
        <taxon>Candidatus Ratteibacteria</taxon>
    </lineage>
</organism>